<dbReference type="Pfam" id="PF03083">
    <property type="entry name" value="MtN3_slv"/>
    <property type="match status" value="2"/>
</dbReference>
<dbReference type="InterPro" id="IPR047664">
    <property type="entry name" value="SWEET"/>
</dbReference>
<keyword evidence="4 9" id="KW-0762">Sugar transport</keyword>
<evidence type="ECO:0000256" key="6">
    <source>
        <dbReference type="ARBA" id="ARBA00022737"/>
    </source>
</evidence>
<evidence type="ECO:0000256" key="7">
    <source>
        <dbReference type="ARBA" id="ARBA00022989"/>
    </source>
</evidence>
<dbReference type="Gene3D" id="1.20.1280.290">
    <property type="match status" value="2"/>
</dbReference>
<evidence type="ECO:0000256" key="9">
    <source>
        <dbReference type="RuleBase" id="RU910715"/>
    </source>
</evidence>
<dbReference type="InterPro" id="IPR004316">
    <property type="entry name" value="SWEET_rpt"/>
</dbReference>
<proteinExistence type="inferred from homology"/>
<keyword evidence="7 9" id="KW-1133">Transmembrane helix</keyword>
<keyword evidence="8 9" id="KW-0472">Membrane</keyword>
<dbReference type="OrthoDB" id="409725at2759"/>
<reference evidence="10" key="1">
    <citation type="submission" date="2020-10" db="EMBL/GenBank/DDBJ databases">
        <authorList>
            <person name="Kikuchi T."/>
        </authorList>
    </citation>
    <scope>NUCLEOTIDE SEQUENCE</scope>
    <source>
        <strain evidence="10">NKZ352</strain>
    </source>
</reference>
<evidence type="ECO:0000313" key="11">
    <source>
        <dbReference type="Proteomes" id="UP000835052"/>
    </source>
</evidence>
<dbReference type="GO" id="GO:0012505">
    <property type="term" value="C:endomembrane system"/>
    <property type="evidence" value="ECO:0007669"/>
    <property type="project" value="UniProtKB-SubCell"/>
</dbReference>
<comment type="subcellular location">
    <subcellularLocation>
        <location evidence="1">Endomembrane system</location>
        <topology evidence="1">Multi-pass membrane protein</topology>
    </subcellularLocation>
</comment>
<evidence type="ECO:0000256" key="8">
    <source>
        <dbReference type="ARBA" id="ARBA00023136"/>
    </source>
</evidence>
<feature type="transmembrane region" description="Helical" evidence="9">
    <location>
        <begin position="92"/>
        <end position="110"/>
    </location>
</feature>
<dbReference type="GO" id="GO:0016020">
    <property type="term" value="C:membrane"/>
    <property type="evidence" value="ECO:0007669"/>
    <property type="project" value="InterPro"/>
</dbReference>
<dbReference type="AlphaFoldDB" id="A0A8S1HY14"/>
<evidence type="ECO:0000256" key="3">
    <source>
        <dbReference type="ARBA" id="ARBA00022448"/>
    </source>
</evidence>
<organism evidence="10 11">
    <name type="scientific">Caenorhabditis auriculariae</name>
    <dbReference type="NCBI Taxonomy" id="2777116"/>
    <lineage>
        <taxon>Eukaryota</taxon>
        <taxon>Metazoa</taxon>
        <taxon>Ecdysozoa</taxon>
        <taxon>Nematoda</taxon>
        <taxon>Chromadorea</taxon>
        <taxon>Rhabditida</taxon>
        <taxon>Rhabditina</taxon>
        <taxon>Rhabditomorpha</taxon>
        <taxon>Rhabditoidea</taxon>
        <taxon>Rhabditidae</taxon>
        <taxon>Peloderinae</taxon>
        <taxon>Caenorhabditis</taxon>
    </lineage>
</organism>
<evidence type="ECO:0000313" key="10">
    <source>
        <dbReference type="EMBL" id="CAD6199327.1"/>
    </source>
</evidence>
<dbReference type="Proteomes" id="UP000835052">
    <property type="component" value="Unassembled WGS sequence"/>
</dbReference>
<evidence type="ECO:0000256" key="5">
    <source>
        <dbReference type="ARBA" id="ARBA00022692"/>
    </source>
</evidence>
<keyword evidence="5 9" id="KW-0812">Transmembrane</keyword>
<feature type="transmembrane region" description="Helical" evidence="9">
    <location>
        <begin position="63"/>
        <end position="85"/>
    </location>
</feature>
<dbReference type="PANTHER" id="PTHR10791">
    <property type="entry name" value="RAG1-ACTIVATING PROTEIN 1"/>
    <property type="match status" value="1"/>
</dbReference>
<dbReference type="PANTHER" id="PTHR10791:SF245">
    <property type="entry name" value="SUGAR TRANSPORTER SWEET"/>
    <property type="match status" value="1"/>
</dbReference>
<evidence type="ECO:0000256" key="2">
    <source>
        <dbReference type="ARBA" id="ARBA00007809"/>
    </source>
</evidence>
<feature type="transmembrane region" description="Helical" evidence="9">
    <location>
        <begin position="6"/>
        <end position="26"/>
    </location>
</feature>
<comment type="caution">
    <text evidence="9">Lacks conserved residue(s) required for the propagation of feature annotation.</text>
</comment>
<keyword evidence="3 9" id="KW-0813">Transport</keyword>
<name>A0A8S1HY14_9PELO</name>
<keyword evidence="11" id="KW-1185">Reference proteome</keyword>
<comment type="similarity">
    <text evidence="2 9">Belongs to the SWEET sugar transporter family.</text>
</comment>
<evidence type="ECO:0000256" key="1">
    <source>
        <dbReference type="ARBA" id="ARBA00004127"/>
    </source>
</evidence>
<evidence type="ECO:0000256" key="4">
    <source>
        <dbReference type="ARBA" id="ARBA00022597"/>
    </source>
</evidence>
<feature type="transmembrane region" description="Helical" evidence="9">
    <location>
        <begin position="153"/>
        <end position="173"/>
    </location>
</feature>
<comment type="function">
    <text evidence="9">Mediates sugar transport across membranes.</text>
</comment>
<keyword evidence="6" id="KW-0677">Repeat</keyword>
<dbReference type="FunFam" id="1.20.1280.290:FF:000036">
    <property type="entry name" value="Sugar transporter SWEET"/>
    <property type="match status" value="1"/>
</dbReference>
<feature type="transmembrane region" description="Helical" evidence="9">
    <location>
        <begin position="179"/>
        <end position="201"/>
    </location>
</feature>
<gene>
    <name evidence="10" type="ORF">CAUJ_LOCUS15230</name>
</gene>
<protein>
    <recommendedName>
        <fullName evidence="9">Sugar transporter SWEET</fullName>
    </recommendedName>
</protein>
<sequence length="223" mass="25012">MLLSIFTVWLGLFSICFTFLPFMMVWEWKKRGTADGFSSVNFVLPVLIQCCWLRHGLMTNDQTNIIINSLNLVFFAFYISAFAYYQPKRKYLIGQLIALVITVKAIFAYVDMQAPSEQADTMGTAAAAAQIASLAGGLYEIKRAVSMGTTEYIPASFQFALFTLIVQWLLFGILHGNQFIAIANAAGLVVNILTLATYFFYPPLTWTVPIFNIPPQKISDKKI</sequence>
<dbReference type="GO" id="GO:0051119">
    <property type="term" value="F:sugar transmembrane transporter activity"/>
    <property type="evidence" value="ECO:0007669"/>
    <property type="project" value="InterPro"/>
</dbReference>
<dbReference type="EMBL" id="CAJGYM010000167">
    <property type="protein sequence ID" value="CAD6199327.1"/>
    <property type="molecule type" value="Genomic_DNA"/>
</dbReference>
<dbReference type="FunFam" id="1.20.1280.290:FF:000032">
    <property type="entry name" value="Sugar transporter SWEET"/>
    <property type="match status" value="1"/>
</dbReference>
<comment type="caution">
    <text evidence="10">The sequence shown here is derived from an EMBL/GenBank/DDBJ whole genome shotgun (WGS) entry which is preliminary data.</text>
</comment>
<accession>A0A8S1HY14</accession>